<dbReference type="PROSITE" id="PS00041">
    <property type="entry name" value="HTH_ARAC_FAMILY_1"/>
    <property type="match status" value="1"/>
</dbReference>
<gene>
    <name evidence="6" type="ORF">C7T94_14355</name>
</gene>
<evidence type="ECO:0000313" key="7">
    <source>
        <dbReference type="Proteomes" id="UP000240912"/>
    </source>
</evidence>
<proteinExistence type="predicted"/>
<evidence type="ECO:0000313" key="6">
    <source>
        <dbReference type="EMBL" id="PST83704.1"/>
    </source>
</evidence>
<protein>
    <submittedName>
        <fullName evidence="6">AraC family transcriptional regulator</fullName>
    </submittedName>
</protein>
<dbReference type="SMART" id="SM00342">
    <property type="entry name" value="HTH_ARAC"/>
    <property type="match status" value="1"/>
</dbReference>
<sequence>MIVKPGRNALVVLSMAKAVKMTFYLREVQKIRHIVYGNQGQLEAVIGARRFLDGNLDGNINLDLLSENSYISKFHLLRLFKQYYGQTPRQYLTDRRIERSKICLRRGMGIAQTCYAVGFESPNSFSTLFKSRTGVSPTQFKKEQFSQRSMPPHSETSCIEFKT</sequence>
<feature type="compositionally biased region" description="Polar residues" evidence="4">
    <location>
        <begin position="146"/>
        <end position="157"/>
    </location>
</feature>
<dbReference type="InterPro" id="IPR018060">
    <property type="entry name" value="HTH_AraC"/>
</dbReference>
<keyword evidence="7" id="KW-1185">Reference proteome</keyword>
<evidence type="ECO:0000256" key="4">
    <source>
        <dbReference type="SAM" id="MobiDB-lite"/>
    </source>
</evidence>
<evidence type="ECO:0000256" key="2">
    <source>
        <dbReference type="ARBA" id="ARBA00023125"/>
    </source>
</evidence>
<comment type="caution">
    <text evidence="6">The sequence shown here is derived from an EMBL/GenBank/DDBJ whole genome shotgun (WGS) entry which is preliminary data.</text>
</comment>
<dbReference type="PANTHER" id="PTHR43280:SF2">
    <property type="entry name" value="HTH-TYPE TRANSCRIPTIONAL REGULATOR EXSA"/>
    <property type="match status" value="1"/>
</dbReference>
<accession>A0A2T3HMP1</accession>
<dbReference type="PANTHER" id="PTHR43280">
    <property type="entry name" value="ARAC-FAMILY TRANSCRIPTIONAL REGULATOR"/>
    <property type="match status" value="1"/>
</dbReference>
<dbReference type="SUPFAM" id="SSF46689">
    <property type="entry name" value="Homeodomain-like"/>
    <property type="match status" value="2"/>
</dbReference>
<evidence type="ECO:0000259" key="5">
    <source>
        <dbReference type="PROSITE" id="PS01124"/>
    </source>
</evidence>
<dbReference type="InterPro" id="IPR018062">
    <property type="entry name" value="HTH_AraC-typ_CS"/>
</dbReference>
<feature type="domain" description="HTH araC/xylS-type" evidence="5">
    <location>
        <begin position="46"/>
        <end position="143"/>
    </location>
</feature>
<dbReference type="OrthoDB" id="9816011at2"/>
<name>A0A2T3HMP1_9SPHI</name>
<dbReference type="GO" id="GO:0043565">
    <property type="term" value="F:sequence-specific DNA binding"/>
    <property type="evidence" value="ECO:0007669"/>
    <property type="project" value="InterPro"/>
</dbReference>
<feature type="region of interest" description="Disordered" evidence="4">
    <location>
        <begin position="141"/>
        <end position="163"/>
    </location>
</feature>
<dbReference type="PROSITE" id="PS01124">
    <property type="entry name" value="HTH_ARAC_FAMILY_2"/>
    <property type="match status" value="1"/>
</dbReference>
<reference evidence="6 7" key="1">
    <citation type="submission" date="2018-03" db="EMBL/GenBank/DDBJ databases">
        <authorList>
            <person name="Keele B.F."/>
        </authorList>
    </citation>
    <scope>NUCLEOTIDE SEQUENCE [LARGE SCALE GENOMIC DNA]</scope>
    <source>
        <strain evidence="6 7">YL28-9</strain>
    </source>
</reference>
<dbReference type="Gene3D" id="1.10.10.60">
    <property type="entry name" value="Homeodomain-like"/>
    <property type="match status" value="2"/>
</dbReference>
<evidence type="ECO:0000256" key="1">
    <source>
        <dbReference type="ARBA" id="ARBA00023015"/>
    </source>
</evidence>
<keyword evidence="1" id="KW-0805">Transcription regulation</keyword>
<dbReference type="Proteomes" id="UP000240912">
    <property type="component" value="Unassembled WGS sequence"/>
</dbReference>
<keyword evidence="3" id="KW-0804">Transcription</keyword>
<dbReference type="GO" id="GO:0003700">
    <property type="term" value="F:DNA-binding transcription factor activity"/>
    <property type="evidence" value="ECO:0007669"/>
    <property type="project" value="InterPro"/>
</dbReference>
<dbReference type="AlphaFoldDB" id="A0A2T3HMP1"/>
<dbReference type="Pfam" id="PF12833">
    <property type="entry name" value="HTH_18"/>
    <property type="match status" value="1"/>
</dbReference>
<organism evidence="6 7">
    <name type="scientific">Pedobacter yulinensis</name>
    <dbReference type="NCBI Taxonomy" id="2126353"/>
    <lineage>
        <taxon>Bacteria</taxon>
        <taxon>Pseudomonadati</taxon>
        <taxon>Bacteroidota</taxon>
        <taxon>Sphingobacteriia</taxon>
        <taxon>Sphingobacteriales</taxon>
        <taxon>Sphingobacteriaceae</taxon>
        <taxon>Pedobacter</taxon>
    </lineage>
</organism>
<dbReference type="InterPro" id="IPR009057">
    <property type="entry name" value="Homeodomain-like_sf"/>
</dbReference>
<evidence type="ECO:0000256" key="3">
    <source>
        <dbReference type="ARBA" id="ARBA00023163"/>
    </source>
</evidence>
<dbReference type="EMBL" id="PYLS01000005">
    <property type="protein sequence ID" value="PST83704.1"/>
    <property type="molecule type" value="Genomic_DNA"/>
</dbReference>
<keyword evidence="2" id="KW-0238">DNA-binding</keyword>